<sequence length="415" mass="47233">MATILGYPTHSSYVLEMRMAETAEKVSNFLSDLTQKMTPLGKDDLQSMLDLKAEECKKLGYENDNKINGWDLRYYMTKIEETKYAVDQNKLKEYFPLSVVTEGLLDIYQELLKLKFEEIVNPPVWCDEVRMFSVKDAASEKLMGYFYLDLFPREGKFGHAACFPIQAGCQLADGSRQLAVAAMVANFTKPTGDRPSLLMHTEVETYFHEFGHVMHGLCTQAIYPIFSGTRVERDFVEAPSQMLENWCWEKEPLKRMSSHFEDSSPLPDEMLDTLIKSRYANTGVFNLRQILLGSFDQAIHTREKADTASIMAQLSQEIMKIPATPGTNMSASFGHLAGGYDAQYYGYLWSEVYSMDMFYSRFKEEGIMDSKVGMDYRRCILEPGGSLDAKDMLRNFLGREPNNAAFLKSKGLNVA</sequence>
<dbReference type="SUPFAM" id="SSF55486">
    <property type="entry name" value="Metalloproteases ('zincins'), catalytic domain"/>
    <property type="match status" value="1"/>
</dbReference>
<dbReference type="GO" id="GO:0006518">
    <property type="term" value="P:peptide metabolic process"/>
    <property type="evidence" value="ECO:0007669"/>
    <property type="project" value="TreeGrafter"/>
</dbReference>
<protein>
    <submittedName>
        <fullName evidence="8">Thimet oligopeptidase-like</fullName>
    </submittedName>
</protein>
<evidence type="ECO:0000313" key="8">
    <source>
        <dbReference type="EMBL" id="CAB4012358.1"/>
    </source>
</evidence>
<dbReference type="OrthoDB" id="534666at2759"/>
<dbReference type="Proteomes" id="UP001152795">
    <property type="component" value="Unassembled WGS sequence"/>
</dbReference>
<dbReference type="InterPro" id="IPR024077">
    <property type="entry name" value="Neurolysin/TOP_dom2"/>
</dbReference>
<comment type="similarity">
    <text evidence="1 7">Belongs to the peptidase M3 family.</text>
</comment>
<dbReference type="GO" id="GO:0004222">
    <property type="term" value="F:metalloendopeptidase activity"/>
    <property type="evidence" value="ECO:0007669"/>
    <property type="project" value="InterPro"/>
</dbReference>
<dbReference type="GO" id="GO:0005758">
    <property type="term" value="C:mitochondrial intermembrane space"/>
    <property type="evidence" value="ECO:0007669"/>
    <property type="project" value="TreeGrafter"/>
</dbReference>
<dbReference type="Pfam" id="PF01432">
    <property type="entry name" value="Peptidase_M3"/>
    <property type="match status" value="1"/>
</dbReference>
<keyword evidence="6 7" id="KW-0482">Metalloprotease</keyword>
<evidence type="ECO:0000256" key="1">
    <source>
        <dbReference type="ARBA" id="ARBA00006040"/>
    </source>
</evidence>
<dbReference type="PANTHER" id="PTHR11804">
    <property type="entry name" value="PROTEASE M3 THIMET OLIGOPEPTIDASE-RELATED"/>
    <property type="match status" value="1"/>
</dbReference>
<comment type="cofactor">
    <cofactor evidence="7">
        <name>Zn(2+)</name>
        <dbReference type="ChEBI" id="CHEBI:29105"/>
    </cofactor>
    <text evidence="7">Binds 1 zinc ion.</text>
</comment>
<dbReference type="PANTHER" id="PTHR11804:SF84">
    <property type="entry name" value="SACCHAROLYSIN"/>
    <property type="match status" value="1"/>
</dbReference>
<organism evidence="8 9">
    <name type="scientific">Paramuricea clavata</name>
    <name type="common">Red gorgonian</name>
    <name type="synonym">Violescent sea-whip</name>
    <dbReference type="NCBI Taxonomy" id="317549"/>
    <lineage>
        <taxon>Eukaryota</taxon>
        <taxon>Metazoa</taxon>
        <taxon>Cnidaria</taxon>
        <taxon>Anthozoa</taxon>
        <taxon>Octocorallia</taxon>
        <taxon>Malacalcyonacea</taxon>
        <taxon>Plexauridae</taxon>
        <taxon>Paramuricea</taxon>
    </lineage>
</organism>
<gene>
    <name evidence="8" type="ORF">PACLA_8A053679</name>
</gene>
<dbReference type="InterPro" id="IPR024079">
    <property type="entry name" value="MetalloPept_cat_dom_sf"/>
</dbReference>
<dbReference type="GO" id="GO:0046872">
    <property type="term" value="F:metal ion binding"/>
    <property type="evidence" value="ECO:0007669"/>
    <property type="project" value="UniProtKB-UniRule"/>
</dbReference>
<dbReference type="InterPro" id="IPR001567">
    <property type="entry name" value="Pept_M3A_M3B_dom"/>
</dbReference>
<keyword evidence="9" id="KW-1185">Reference proteome</keyword>
<evidence type="ECO:0000256" key="6">
    <source>
        <dbReference type="ARBA" id="ARBA00023049"/>
    </source>
</evidence>
<evidence type="ECO:0000256" key="4">
    <source>
        <dbReference type="ARBA" id="ARBA00022801"/>
    </source>
</evidence>
<dbReference type="InterPro" id="IPR045090">
    <property type="entry name" value="Pept_M3A_M3B"/>
</dbReference>
<dbReference type="AlphaFoldDB" id="A0A6S7JNE4"/>
<reference evidence="8" key="1">
    <citation type="submission" date="2020-04" db="EMBL/GenBank/DDBJ databases">
        <authorList>
            <person name="Alioto T."/>
            <person name="Alioto T."/>
            <person name="Gomez Garrido J."/>
        </authorList>
    </citation>
    <scope>NUCLEOTIDE SEQUENCE</scope>
    <source>
        <strain evidence="8">A484AB</strain>
    </source>
</reference>
<dbReference type="Gene3D" id="1.10.1370.10">
    <property type="entry name" value="Neurolysin, domain 3"/>
    <property type="match status" value="1"/>
</dbReference>
<accession>A0A6S7JNE4</accession>
<evidence type="ECO:0000256" key="7">
    <source>
        <dbReference type="RuleBase" id="RU003435"/>
    </source>
</evidence>
<evidence type="ECO:0000256" key="5">
    <source>
        <dbReference type="ARBA" id="ARBA00022833"/>
    </source>
</evidence>
<dbReference type="FunFam" id="3.40.390.10:FF:000006">
    <property type="entry name" value="Thimet oligopeptidase 1"/>
    <property type="match status" value="1"/>
</dbReference>
<evidence type="ECO:0000256" key="2">
    <source>
        <dbReference type="ARBA" id="ARBA00022670"/>
    </source>
</evidence>
<dbReference type="GO" id="GO:0006508">
    <property type="term" value="P:proteolysis"/>
    <property type="evidence" value="ECO:0007669"/>
    <property type="project" value="UniProtKB-KW"/>
</dbReference>
<comment type="caution">
    <text evidence="8">The sequence shown here is derived from an EMBL/GenBank/DDBJ whole genome shotgun (WGS) entry which is preliminary data.</text>
</comment>
<dbReference type="Gene3D" id="3.40.390.10">
    <property type="entry name" value="Collagenase (Catalytic Domain)"/>
    <property type="match status" value="1"/>
</dbReference>
<keyword evidence="4 7" id="KW-0378">Hydrolase</keyword>
<keyword evidence="3 7" id="KW-0479">Metal-binding</keyword>
<dbReference type="EMBL" id="CACRXK020007480">
    <property type="protein sequence ID" value="CAB4012358.1"/>
    <property type="molecule type" value="Genomic_DNA"/>
</dbReference>
<evidence type="ECO:0000256" key="3">
    <source>
        <dbReference type="ARBA" id="ARBA00022723"/>
    </source>
</evidence>
<evidence type="ECO:0000313" key="9">
    <source>
        <dbReference type="Proteomes" id="UP001152795"/>
    </source>
</evidence>
<proteinExistence type="inferred from homology"/>
<name>A0A6S7JNE4_PARCT</name>
<keyword evidence="5 7" id="KW-0862">Zinc</keyword>
<dbReference type="CDD" id="cd06455">
    <property type="entry name" value="M3A_TOP"/>
    <property type="match status" value="1"/>
</dbReference>
<keyword evidence="2 7" id="KW-0645">Protease</keyword>